<dbReference type="AlphaFoldDB" id="A3DNH7"/>
<name>A3DNH7_STAMF</name>
<dbReference type="Proteomes" id="UP000000254">
    <property type="component" value="Chromosome"/>
</dbReference>
<dbReference type="HOGENOM" id="CLU_1656969_0_0_2"/>
<organism evidence="4 5">
    <name type="scientific">Staphylothermus marinus (strain ATCC 43588 / DSM 3639 / JCM 9404 / F1)</name>
    <dbReference type="NCBI Taxonomy" id="399550"/>
    <lineage>
        <taxon>Archaea</taxon>
        <taxon>Thermoproteota</taxon>
        <taxon>Thermoprotei</taxon>
        <taxon>Desulfurococcales</taxon>
        <taxon>Desulfurococcaceae</taxon>
        <taxon>Staphylothermus</taxon>
    </lineage>
</organism>
<dbReference type="STRING" id="399550.Smar_1090"/>
<dbReference type="InterPro" id="IPR009053">
    <property type="entry name" value="Prefoldin"/>
</dbReference>
<evidence type="ECO:0000256" key="3">
    <source>
        <dbReference type="SAM" id="Coils"/>
    </source>
</evidence>
<dbReference type="InterPro" id="IPR004127">
    <property type="entry name" value="Prefoldin_subunit_alpha"/>
</dbReference>
<proteinExistence type="predicted"/>
<dbReference type="Gene3D" id="1.10.287.370">
    <property type="match status" value="1"/>
</dbReference>
<dbReference type="KEGG" id="smr:Smar_1090"/>
<accession>A3DNH7</accession>
<dbReference type="OrthoDB" id="19084at2157"/>
<evidence type="ECO:0000256" key="2">
    <source>
        <dbReference type="NCBIfam" id="TIGR00293"/>
    </source>
</evidence>
<dbReference type="SUPFAM" id="SSF46579">
    <property type="entry name" value="Prefoldin"/>
    <property type="match status" value="1"/>
</dbReference>
<dbReference type="eggNOG" id="arCOG01341">
    <property type="taxonomic scope" value="Archaea"/>
</dbReference>
<reference evidence="4 5" key="2">
    <citation type="journal article" date="2009" name="Stand. Genomic Sci.">
        <title>Complete genome sequence of Staphylothermus marinus Stetter and Fiala 1986 type strain F1.</title>
        <authorList>
            <person name="Anderson I.J."/>
            <person name="Sun H."/>
            <person name="Lapidus A."/>
            <person name="Copeland A."/>
            <person name="Glavina Del Rio T."/>
            <person name="Tice H."/>
            <person name="Dalin E."/>
            <person name="Lucas S."/>
            <person name="Barry K."/>
            <person name="Land M."/>
            <person name="Richardson P."/>
            <person name="Huber H."/>
            <person name="Kyrpides N.C."/>
        </authorList>
    </citation>
    <scope>NUCLEOTIDE SEQUENCE [LARGE SCALE GENOMIC DNA]</scope>
    <source>
        <strain evidence="5">ATCC 43588 / DSM 3639 / JCM 9404 / F1</strain>
    </source>
</reference>
<dbReference type="EMBL" id="CP000575">
    <property type="protein sequence ID" value="ABN70187.1"/>
    <property type="molecule type" value="Genomic_DNA"/>
</dbReference>
<dbReference type="GO" id="GO:0006457">
    <property type="term" value="P:protein folding"/>
    <property type="evidence" value="ECO:0007669"/>
    <property type="project" value="UniProtKB-UniRule"/>
</dbReference>
<reference evidence="5" key="1">
    <citation type="journal article" date="2009" name="BMC Genomics">
        <title>The complete genome sequence of Staphylothermus marinus reveals differences in sulfur metabolism among heterotrophic Crenarchaeota.</title>
        <authorList>
            <person name="Anderson I.J."/>
            <person name="Dharmarajan L."/>
            <person name="Rodriguez J."/>
            <person name="Hooper S."/>
            <person name="Porat I."/>
            <person name="Ulrich L.E."/>
            <person name="Elkins J.G."/>
            <person name="Mavromatis K."/>
            <person name="Sun H."/>
            <person name="Land M."/>
            <person name="Lapidus A."/>
            <person name="Lucas S."/>
            <person name="Barry K."/>
            <person name="Huber H."/>
            <person name="Zhulin I.B."/>
            <person name="Whitman W.B."/>
            <person name="Mukhopadhyay B."/>
            <person name="Woese C."/>
            <person name="Bristow J."/>
            <person name="Kyrpides N."/>
        </authorList>
    </citation>
    <scope>NUCLEOTIDE SEQUENCE [LARGE SCALE GENOMIC DNA]</scope>
    <source>
        <strain evidence="5">ATCC 43588 / DSM 3639 / JCM 9404 / F1</strain>
    </source>
</reference>
<dbReference type="RefSeq" id="WP_011839378.1">
    <property type="nucleotide sequence ID" value="NC_009033.1"/>
</dbReference>
<evidence type="ECO:0000256" key="1">
    <source>
        <dbReference type="ARBA" id="ARBA00023186"/>
    </source>
</evidence>
<dbReference type="GeneID" id="4907164"/>
<keyword evidence="1" id="KW-0143">Chaperone</keyword>
<protein>
    <recommendedName>
        <fullName evidence="2">Prefoldin subunit alpha</fullName>
    </recommendedName>
</protein>
<dbReference type="Pfam" id="PF02996">
    <property type="entry name" value="Prefoldin"/>
    <property type="match status" value="1"/>
</dbReference>
<sequence>MSKNIREKRTAVTLTELIARANELREYLNILQAQIETYTSQLSELQLVKNTLEELPINTFDGLVVLDRLNTAFIPIRISENWHNNVIVNIGRNYYVKTNKEKASKIVIDRISVIRRILNDLRKQYQAALMEYNTIQQILAKIYVQSQQSQQAPQQTGAS</sequence>
<keyword evidence="3" id="KW-0175">Coiled coil</keyword>
<dbReference type="NCBIfam" id="TIGR00293">
    <property type="entry name" value="prefoldin subunit alpha"/>
    <property type="match status" value="1"/>
</dbReference>
<feature type="coiled-coil region" evidence="3">
    <location>
        <begin position="14"/>
        <end position="55"/>
    </location>
</feature>
<evidence type="ECO:0000313" key="4">
    <source>
        <dbReference type="EMBL" id="ABN70187.1"/>
    </source>
</evidence>
<evidence type="ECO:0000313" key="5">
    <source>
        <dbReference type="Proteomes" id="UP000000254"/>
    </source>
</evidence>
<keyword evidence="5" id="KW-1185">Reference proteome</keyword>
<gene>
    <name evidence="4" type="ordered locus">Smar_1090</name>
</gene>